<reference evidence="9" key="1">
    <citation type="submission" date="2021-06" db="EMBL/GenBank/DDBJ databases">
        <title>Bradyrhizobium sp. S2-11-2 Genome sequencing.</title>
        <authorList>
            <person name="Jin L."/>
        </authorList>
    </citation>
    <scope>NUCLEOTIDE SEQUENCE</scope>
    <source>
        <strain evidence="9">S2-11-2</strain>
    </source>
</reference>
<dbReference type="SUPFAM" id="SSF51695">
    <property type="entry name" value="PLC-like phosphodiesterases"/>
    <property type="match status" value="1"/>
</dbReference>
<feature type="domain" description="GP-PDE" evidence="8">
    <location>
        <begin position="64"/>
        <end position="385"/>
    </location>
</feature>
<dbReference type="AlphaFoldDB" id="A0A975NLD7"/>
<accession>A0A975NLD7</accession>
<evidence type="ECO:0000313" key="10">
    <source>
        <dbReference type="Proteomes" id="UP000680805"/>
    </source>
</evidence>
<evidence type="ECO:0000256" key="7">
    <source>
        <dbReference type="SAM" id="SignalP"/>
    </source>
</evidence>
<dbReference type="PANTHER" id="PTHR43620">
    <property type="entry name" value="GLYCEROPHOSPHORYL DIESTER PHOSPHODIESTERASE"/>
    <property type="match status" value="1"/>
</dbReference>
<sequence length="413" mass="44740">MPTRHRSTLLSVLLSVALLSPAAAQVALPEAQIGPRPFYLVDKMKDGALKQKLSQCTGPFRKSDFSIGHRGAALQFPEHSRESYTAAARMGAGVIECDVTFTKDRQLVCRHSQCDLATTTNILSVPELAAKCSQPFVPADPATGRKAAAKCCTSDITLAEFKQLTAKMDGSNPNATTAAEFQNGTPRWRTDLYANSGTLMTHDESIALIRSLGAKFTPELKAPEVPMPFDGDYTQEKYAAQMLDAYKTAGIPASDVFAQSFGLADILFWVKTAPEFAAQAVYLEDRYEKRGLDAGKPETWKPSMVELKASGVKILGPPIALMLALNDKGEIVPSEYARAAKAAGLDLIGWSLERDGPLDKGGGFYHRSVKRAIDRDGDTLTVLDVLAQQVGVRAMFSDWPATTTFYASCMGMK</sequence>
<keyword evidence="4" id="KW-0319">Glycerol metabolism</keyword>
<dbReference type="GO" id="GO:0006629">
    <property type="term" value="P:lipid metabolic process"/>
    <property type="evidence" value="ECO:0007669"/>
    <property type="project" value="InterPro"/>
</dbReference>
<feature type="signal peptide" evidence="7">
    <location>
        <begin position="1"/>
        <end position="24"/>
    </location>
</feature>
<organism evidence="9 10">
    <name type="scientific">Bradyrhizobium sediminis</name>
    <dbReference type="NCBI Taxonomy" id="2840469"/>
    <lineage>
        <taxon>Bacteria</taxon>
        <taxon>Pseudomonadati</taxon>
        <taxon>Pseudomonadota</taxon>
        <taxon>Alphaproteobacteria</taxon>
        <taxon>Hyphomicrobiales</taxon>
        <taxon>Nitrobacteraceae</taxon>
        <taxon>Bradyrhizobium</taxon>
    </lineage>
</organism>
<keyword evidence="5" id="KW-0378">Hydrolase</keyword>
<dbReference type="CDD" id="cd08560">
    <property type="entry name" value="GDPD_EcGlpQ_like_1"/>
    <property type="match status" value="1"/>
</dbReference>
<feature type="chain" id="PRO_5038007455" description="glycerophosphodiester phosphodiesterase" evidence="7">
    <location>
        <begin position="25"/>
        <end position="413"/>
    </location>
</feature>
<gene>
    <name evidence="9" type="ORF">KMZ68_16430</name>
</gene>
<dbReference type="EMBL" id="CP076135">
    <property type="protein sequence ID" value="QWG16584.1"/>
    <property type="molecule type" value="Genomic_DNA"/>
</dbReference>
<dbReference type="RefSeq" id="WP_215612287.1">
    <property type="nucleotide sequence ID" value="NZ_CP076135.1"/>
</dbReference>
<evidence type="ECO:0000256" key="5">
    <source>
        <dbReference type="ARBA" id="ARBA00022801"/>
    </source>
</evidence>
<protein>
    <recommendedName>
        <fullName evidence="2">glycerophosphodiester phosphodiesterase</fullName>
        <ecNumber evidence="2">3.1.4.46</ecNumber>
    </recommendedName>
</protein>
<dbReference type="KEGG" id="bsei:KMZ68_16430"/>
<dbReference type="Pfam" id="PF03009">
    <property type="entry name" value="GDPD"/>
    <property type="match status" value="1"/>
</dbReference>
<dbReference type="InterPro" id="IPR030395">
    <property type="entry name" value="GP_PDE_dom"/>
</dbReference>
<dbReference type="Gene3D" id="3.20.20.190">
    <property type="entry name" value="Phosphatidylinositol (PI) phosphodiesterase"/>
    <property type="match status" value="1"/>
</dbReference>
<name>A0A975NLD7_9BRAD</name>
<keyword evidence="3 7" id="KW-0732">Signal</keyword>
<evidence type="ECO:0000256" key="1">
    <source>
        <dbReference type="ARBA" id="ARBA00007277"/>
    </source>
</evidence>
<dbReference type="InterPro" id="IPR017946">
    <property type="entry name" value="PLC-like_Pdiesterase_TIM-brl"/>
</dbReference>
<proteinExistence type="inferred from homology"/>
<dbReference type="Proteomes" id="UP000680805">
    <property type="component" value="Chromosome"/>
</dbReference>
<dbReference type="PANTHER" id="PTHR43620:SF7">
    <property type="entry name" value="GLYCEROPHOSPHODIESTER PHOSPHODIESTERASE GDPD5-RELATED"/>
    <property type="match status" value="1"/>
</dbReference>
<dbReference type="EC" id="3.1.4.46" evidence="2"/>
<comment type="catalytic activity">
    <reaction evidence="6">
        <text>a sn-glycero-3-phosphodiester + H2O = an alcohol + sn-glycerol 3-phosphate + H(+)</text>
        <dbReference type="Rhea" id="RHEA:12969"/>
        <dbReference type="ChEBI" id="CHEBI:15377"/>
        <dbReference type="ChEBI" id="CHEBI:15378"/>
        <dbReference type="ChEBI" id="CHEBI:30879"/>
        <dbReference type="ChEBI" id="CHEBI:57597"/>
        <dbReference type="ChEBI" id="CHEBI:83408"/>
        <dbReference type="EC" id="3.1.4.46"/>
    </reaction>
</comment>
<evidence type="ECO:0000256" key="2">
    <source>
        <dbReference type="ARBA" id="ARBA00012247"/>
    </source>
</evidence>
<evidence type="ECO:0000256" key="4">
    <source>
        <dbReference type="ARBA" id="ARBA00022798"/>
    </source>
</evidence>
<evidence type="ECO:0000259" key="8">
    <source>
        <dbReference type="PROSITE" id="PS51704"/>
    </source>
</evidence>
<dbReference type="PROSITE" id="PS51704">
    <property type="entry name" value="GP_PDE"/>
    <property type="match status" value="1"/>
</dbReference>
<evidence type="ECO:0000256" key="3">
    <source>
        <dbReference type="ARBA" id="ARBA00022729"/>
    </source>
</evidence>
<dbReference type="GO" id="GO:0008889">
    <property type="term" value="F:glycerophosphodiester phosphodiesterase activity"/>
    <property type="evidence" value="ECO:0007669"/>
    <property type="project" value="UniProtKB-EC"/>
</dbReference>
<evidence type="ECO:0000313" key="9">
    <source>
        <dbReference type="EMBL" id="QWG16584.1"/>
    </source>
</evidence>
<evidence type="ECO:0000256" key="6">
    <source>
        <dbReference type="ARBA" id="ARBA00047512"/>
    </source>
</evidence>
<dbReference type="GO" id="GO:0006071">
    <property type="term" value="P:glycerol metabolic process"/>
    <property type="evidence" value="ECO:0007669"/>
    <property type="project" value="UniProtKB-KW"/>
</dbReference>
<comment type="similarity">
    <text evidence="1">Belongs to the glycerophosphoryl diester phosphodiesterase family.</text>
</comment>